<sequence precursor="true">MFRSPLLRLLPALVTMILLAAFSACESNNNIPSGSRWVVSVAKAPFYKFGPVQTFGPDFVLTEGAEVTMLEHSSGYCRVMTADGTSGWVSTEDLKPKPASYATSRNVSTNYTTQLNRPIFDTPSSSSVEKHSNVPSTKGSPLFDQGDAPLPQNSNTPKPAPGFRY</sequence>
<evidence type="ECO:0008006" key="5">
    <source>
        <dbReference type="Google" id="ProtNLM"/>
    </source>
</evidence>
<accession>B4D0Q6</accession>
<dbReference type="Proteomes" id="UP000005824">
    <property type="component" value="Unassembled WGS sequence"/>
</dbReference>
<evidence type="ECO:0000256" key="2">
    <source>
        <dbReference type="SAM" id="SignalP"/>
    </source>
</evidence>
<organism evidence="3 4">
    <name type="scientific">Chthoniobacter flavus Ellin428</name>
    <dbReference type="NCBI Taxonomy" id="497964"/>
    <lineage>
        <taxon>Bacteria</taxon>
        <taxon>Pseudomonadati</taxon>
        <taxon>Verrucomicrobiota</taxon>
        <taxon>Spartobacteria</taxon>
        <taxon>Chthoniobacterales</taxon>
        <taxon>Chthoniobacteraceae</taxon>
        <taxon>Chthoniobacter</taxon>
    </lineage>
</organism>
<keyword evidence="4" id="KW-1185">Reference proteome</keyword>
<proteinExistence type="predicted"/>
<dbReference type="RefSeq" id="WP_006979832.1">
    <property type="nucleotide sequence ID" value="NZ_ABVL01000006.1"/>
</dbReference>
<evidence type="ECO:0000256" key="1">
    <source>
        <dbReference type="SAM" id="MobiDB-lite"/>
    </source>
</evidence>
<dbReference type="AlphaFoldDB" id="B4D0Q6"/>
<feature type="region of interest" description="Disordered" evidence="1">
    <location>
        <begin position="112"/>
        <end position="165"/>
    </location>
</feature>
<dbReference type="InParanoid" id="B4D0Q6"/>
<feature type="signal peptide" evidence="2">
    <location>
        <begin position="1"/>
        <end position="20"/>
    </location>
</feature>
<name>B4D0Q6_9BACT</name>
<feature type="compositionally biased region" description="Polar residues" evidence="1">
    <location>
        <begin position="112"/>
        <end position="139"/>
    </location>
</feature>
<feature type="chain" id="PRO_5002802294" description="SH3b domain-containing protein" evidence="2">
    <location>
        <begin position="21"/>
        <end position="165"/>
    </location>
</feature>
<comment type="caution">
    <text evidence="3">The sequence shown here is derived from an EMBL/GenBank/DDBJ whole genome shotgun (WGS) entry which is preliminary data.</text>
</comment>
<gene>
    <name evidence="3" type="ORF">CfE428DRAFT_2507</name>
</gene>
<keyword evidence="2" id="KW-0732">Signal</keyword>
<dbReference type="EMBL" id="ABVL01000006">
    <property type="protein sequence ID" value="EDY19918.1"/>
    <property type="molecule type" value="Genomic_DNA"/>
</dbReference>
<dbReference type="PROSITE" id="PS51257">
    <property type="entry name" value="PROKAR_LIPOPROTEIN"/>
    <property type="match status" value="1"/>
</dbReference>
<evidence type="ECO:0000313" key="4">
    <source>
        <dbReference type="Proteomes" id="UP000005824"/>
    </source>
</evidence>
<protein>
    <recommendedName>
        <fullName evidence="5">SH3b domain-containing protein</fullName>
    </recommendedName>
</protein>
<evidence type="ECO:0000313" key="3">
    <source>
        <dbReference type="EMBL" id="EDY19918.1"/>
    </source>
</evidence>
<dbReference type="Gene3D" id="2.30.30.40">
    <property type="entry name" value="SH3 Domains"/>
    <property type="match status" value="1"/>
</dbReference>
<reference evidence="3 4" key="1">
    <citation type="journal article" date="2011" name="J. Bacteriol.">
        <title>Genome sequence of Chthoniobacter flavus Ellin428, an aerobic heterotrophic soil bacterium.</title>
        <authorList>
            <person name="Kant R."/>
            <person name="van Passel M.W."/>
            <person name="Palva A."/>
            <person name="Lucas S."/>
            <person name="Lapidus A."/>
            <person name="Glavina Del Rio T."/>
            <person name="Dalin E."/>
            <person name="Tice H."/>
            <person name="Bruce D."/>
            <person name="Goodwin L."/>
            <person name="Pitluck S."/>
            <person name="Larimer F.W."/>
            <person name="Land M.L."/>
            <person name="Hauser L."/>
            <person name="Sangwan P."/>
            <person name="de Vos W.M."/>
            <person name="Janssen P.H."/>
            <person name="Smidt H."/>
        </authorList>
    </citation>
    <scope>NUCLEOTIDE SEQUENCE [LARGE SCALE GENOMIC DNA]</scope>
    <source>
        <strain evidence="3 4">Ellin428</strain>
    </source>
</reference>
<dbReference type="STRING" id="497964.CfE428DRAFT_2507"/>